<dbReference type="GO" id="GO:0005737">
    <property type="term" value="C:cytoplasm"/>
    <property type="evidence" value="ECO:0007669"/>
    <property type="project" value="UniProtKB-SubCell"/>
</dbReference>
<dbReference type="Pfam" id="PF18129">
    <property type="entry name" value="SH3_12"/>
    <property type="match status" value="1"/>
</dbReference>
<sequence>MGVPKFFRYMSERYPCLSELVKDYQIPEFDNLYLDMNGIIHNCSHPNDDDPHFRITEETIVKNIFHYLEVLFQMIQPQKLFFMAIDGVAPRAKMNQQRGRRFRSAHTAAEQMKQAISRGETLPSEERFDSNCITPGTPFMVRLQSELEYFVADKMSNDPLWTKVQVILSGHQVPGEGEHKIMDYIRYMKSRPGYNPHTRHCLYGLDADLIMLGLCTHEPYFSLLREEVKFGRKSKKETSVDETQFYLLHLSLMRDYLGLEFQELKETLPFEYDLESIIDDWVLMGFLVGNDFIPHLPDLHISKGALPILYRVYMDILPKVEGYLNEQGTLNLKRFQKFMETLANFDYDQFRDTYADIKFLEGKRSANTTTSNKVNNDPAYKDELAALIKDTDRILLSDDDEEDEFEETEDESIMAEFTLHKENYYKNKLDYNVVTDDVMRSQAEGYVRALQWNLNYYYNGCCSWSWYYPHHYAPYISDIKGFENLKIEFDLGQPFLPYEQLLAVLPSLSKELLPKPFQDLMTEEASPIRLYYPEKFETDLNGKQHEWEAVVLIPFIDEELLIKSMKMVEHKLTADEKSRNTHGPMHLFMYNKKNLGTGSISKYFPSIEDNHAEKIAITREDIFVDIGDLVKGLYPGLQLDVYHVGFPSLHLIPITAKLQRRNVKVFQSPSLGENMIITIDNKDENDNESIQHIAKELLGNTLYVNWPHLEEIKVTAVSNTTVKLSFNEDEQLIVREMSESDVQEFNLLAQGIAKLFITTRGIDIGKTHVLLRGQTLKGTKYVPRPDGSGVDLIKVWNDISTTIAYQTSIPGLEVIDPSLKESYFSLEEYFPLGSKVFVLDAPFYGCQADVLGGFISSRVKINITLEPEPYFFDLKERLESVSTELFYANTAASKLSINSHLLAKITGTIFLTVETYEDRNEKKMNIGMNLKSNKRNEEVVGFTKKFDNAWMYSQKTIDLLGEYIQRFPELINVLISTESAKDTFKSEDMFPDPSTRKQKLDDLKKWLGEMRLLTKDKQTCGSMEPCKVAAVEKYMDEFITENLKHKKTVTLSVKSQNLFKPISKLDKLKADEGADTRVLDRVVCIRSSYQVPLGLKGTVIGISKSNIDTEIVYSVIFDKEFPNAVSFGGTTNRGYKLCRMSFINLSHAIRNGLYKPLVVKKTVNQTPNSEKQNTQLSIWEHLQSNSNGPEIKLKSREEKITLAPKESWRRQQVKFFFFTKIFRNTVYKFNYKFVKKESQSLHKINKILQAPTETVNDRHHINNNSIKIQLNAEACEFKTMALKKMLKIQPEVDYVPTPNKNEPEYYSNKPVNYLPETSLRDLKTIEPQCSNYNINEKINENAIPKLDNSMESIVQVTNEKPMVTALEKYYIQKGYSLPKYSFTNSVDDNGFKMYTAEMIIPSGVTIRGEAKHSYIEASEEVAARALVIVQQMDANKNNEHSSQNKPPKSDRRAMSQQQTSNVFMNWITSFNSQSPYQPQQLHQQRQQQQLQQQQQQQPQQLQQQQQKLQQQQQQPQQQIYPQVPQYFEYSSQHFRPQFQQFPPGFSVPAQQSFQVPYPQQIYRRQNPVGFPLQQQQFLNYQQDLQYSKAVPVFTNLVNPSQLPQPPVHWQPTNRNLINNEYPMNTVPNAYHQPQQNMNYQQYMPTTRNDMQMNEQYMSSNRIMIPSPSSAFSPAANDQSTSNRKVKVAANFNSSQQ</sequence>
<comment type="subcellular location">
    <subcellularLocation>
        <location evidence="1">Nucleus</location>
    </subcellularLocation>
</comment>
<evidence type="ECO:0000256" key="9">
    <source>
        <dbReference type="ARBA" id="ARBA00023015"/>
    </source>
</evidence>
<dbReference type="GO" id="GO:0003723">
    <property type="term" value="F:RNA binding"/>
    <property type="evidence" value="ECO:0007669"/>
    <property type="project" value="UniProtKB-KW"/>
</dbReference>
<comment type="caution">
    <text evidence="19">The sequence shown here is derived from an EMBL/GenBank/DDBJ whole genome shotgun (WGS) entry which is preliminary data.</text>
</comment>
<evidence type="ECO:0000256" key="2">
    <source>
        <dbReference type="ARBA" id="ARBA00013845"/>
    </source>
</evidence>
<feature type="compositionally biased region" description="Polar residues" evidence="13">
    <location>
        <begin position="1433"/>
        <end position="1446"/>
    </location>
</feature>
<keyword evidence="8" id="KW-0269">Exonuclease</keyword>
<dbReference type="Pfam" id="PF03159">
    <property type="entry name" value="XRN_N"/>
    <property type="match status" value="1"/>
</dbReference>
<evidence type="ECO:0000259" key="14">
    <source>
        <dbReference type="Pfam" id="PF03159"/>
    </source>
</evidence>
<evidence type="ECO:0000256" key="3">
    <source>
        <dbReference type="ARBA" id="ARBA00022472"/>
    </source>
</evidence>
<dbReference type="GO" id="GO:0005634">
    <property type="term" value="C:nucleus"/>
    <property type="evidence" value="ECO:0007669"/>
    <property type="project" value="UniProtKB-SubCell"/>
</dbReference>
<dbReference type="EMBL" id="VYZN01000013">
    <property type="protein sequence ID" value="KAE9541332.1"/>
    <property type="molecule type" value="Genomic_DNA"/>
</dbReference>
<dbReference type="Proteomes" id="UP000475862">
    <property type="component" value="Unassembled WGS sequence"/>
</dbReference>
<dbReference type="GO" id="GO:0006397">
    <property type="term" value="P:mRNA processing"/>
    <property type="evidence" value="ECO:0007669"/>
    <property type="project" value="UniProtKB-KW"/>
</dbReference>
<feature type="domain" description="Exoribonuclease Xrn1 D2/D3" evidence="18">
    <location>
        <begin position="826"/>
        <end position="1047"/>
    </location>
</feature>
<name>A0A6G0TYG3_APHGL</name>
<dbReference type="GO" id="GO:0000956">
    <property type="term" value="P:nuclear-transcribed mRNA catabolic process"/>
    <property type="evidence" value="ECO:0007669"/>
    <property type="project" value="InterPro"/>
</dbReference>
<dbReference type="GO" id="GO:0016075">
    <property type="term" value="P:rRNA catabolic process"/>
    <property type="evidence" value="ECO:0007669"/>
    <property type="project" value="TreeGrafter"/>
</dbReference>
<evidence type="ECO:0000259" key="17">
    <source>
        <dbReference type="Pfam" id="PF18332"/>
    </source>
</evidence>
<keyword evidence="9" id="KW-0805">Transcription regulation</keyword>
<keyword evidence="3" id="KW-0806">Transcription termination</keyword>
<keyword evidence="7" id="KW-0378">Hydrolase</keyword>
<evidence type="ECO:0000313" key="19">
    <source>
        <dbReference type="EMBL" id="KAE9541332.1"/>
    </source>
</evidence>
<dbReference type="Pfam" id="PF18332">
    <property type="entry name" value="XRN1_D1"/>
    <property type="match status" value="1"/>
</dbReference>
<dbReference type="PANTHER" id="PTHR12341:SF7">
    <property type="entry name" value="5'-3' EXORIBONUCLEASE 1"/>
    <property type="match status" value="1"/>
</dbReference>
<dbReference type="InterPro" id="IPR041385">
    <property type="entry name" value="SH3_12"/>
</dbReference>
<feature type="region of interest" description="Disordered" evidence="13">
    <location>
        <begin position="1665"/>
        <end position="1684"/>
    </location>
</feature>
<dbReference type="PANTHER" id="PTHR12341">
    <property type="entry name" value="5'-&gt;3' EXORIBONUCLEASE"/>
    <property type="match status" value="1"/>
</dbReference>
<feature type="region of interest" description="Disordered" evidence="13">
    <location>
        <begin position="1433"/>
        <end position="1457"/>
    </location>
</feature>
<evidence type="ECO:0000256" key="7">
    <source>
        <dbReference type="ARBA" id="ARBA00022801"/>
    </source>
</evidence>
<evidence type="ECO:0000256" key="10">
    <source>
        <dbReference type="ARBA" id="ARBA00023163"/>
    </source>
</evidence>
<dbReference type="OrthoDB" id="372487at2759"/>
<dbReference type="FunFam" id="3.40.50.12390:FF:000005">
    <property type="entry name" value="5'-3' exoribonuclease 2"/>
    <property type="match status" value="1"/>
</dbReference>
<reference evidence="19 20" key="1">
    <citation type="submission" date="2019-08" db="EMBL/GenBank/DDBJ databases">
        <title>The genome of the soybean aphid Biotype 1, its phylome, world population structure and adaptation to the North American continent.</title>
        <authorList>
            <person name="Giordano R."/>
            <person name="Donthu R.K."/>
            <person name="Hernandez A.G."/>
            <person name="Wright C.L."/>
            <person name="Zimin A.V."/>
        </authorList>
    </citation>
    <scope>NUCLEOTIDE SEQUENCE [LARGE SCALE GENOMIC DNA]</scope>
    <source>
        <tissue evidence="19">Whole aphids</tissue>
    </source>
</reference>
<dbReference type="FunFam" id="3.40.50.12390:FF:000004">
    <property type="entry name" value="5'-3' exoribonuclease 1"/>
    <property type="match status" value="1"/>
</dbReference>
<accession>A0A6G0TYG3</accession>
<evidence type="ECO:0000259" key="16">
    <source>
        <dbReference type="Pfam" id="PF18129"/>
    </source>
</evidence>
<evidence type="ECO:0000256" key="4">
    <source>
        <dbReference type="ARBA" id="ARBA00022552"/>
    </source>
</evidence>
<dbReference type="InterPro" id="IPR047007">
    <property type="entry name" value="XRN1_D1_sf"/>
</dbReference>
<feature type="domain" description="Xrn1 N-terminal" evidence="14">
    <location>
        <begin position="1"/>
        <end position="227"/>
    </location>
</feature>
<proteinExistence type="inferred from homology"/>
<evidence type="ECO:0000256" key="6">
    <source>
        <dbReference type="ARBA" id="ARBA00022722"/>
    </source>
</evidence>
<evidence type="ECO:0000259" key="18">
    <source>
        <dbReference type="Pfam" id="PF18334"/>
    </source>
</evidence>
<dbReference type="GO" id="GO:0004534">
    <property type="term" value="F:5'-3' RNA exonuclease activity"/>
    <property type="evidence" value="ECO:0007669"/>
    <property type="project" value="TreeGrafter"/>
</dbReference>
<feature type="compositionally biased region" description="Low complexity" evidence="13">
    <location>
        <begin position="1665"/>
        <end position="1675"/>
    </location>
</feature>
<dbReference type="Gene3D" id="2.170.260.40">
    <property type="match status" value="1"/>
</dbReference>
<dbReference type="GO" id="GO:0006353">
    <property type="term" value="P:DNA-templated transcription termination"/>
    <property type="evidence" value="ECO:0007669"/>
    <property type="project" value="UniProtKB-KW"/>
</dbReference>
<dbReference type="GO" id="GO:0006364">
    <property type="term" value="P:rRNA processing"/>
    <property type="evidence" value="ECO:0007669"/>
    <property type="project" value="UniProtKB-KW"/>
</dbReference>
<dbReference type="InterPro" id="IPR041106">
    <property type="entry name" value="XRN1_D2_D3"/>
</dbReference>
<dbReference type="Pfam" id="PF18334">
    <property type="entry name" value="XRN1_D2_D3"/>
    <property type="match status" value="1"/>
</dbReference>
<keyword evidence="10" id="KW-0804">Transcription</keyword>
<evidence type="ECO:0000256" key="13">
    <source>
        <dbReference type="SAM" id="MobiDB-lite"/>
    </source>
</evidence>
<dbReference type="InterPro" id="IPR027073">
    <property type="entry name" value="5_3_exoribonuclease"/>
</dbReference>
<dbReference type="CDD" id="cd18673">
    <property type="entry name" value="PIN_XRN1-2-like"/>
    <property type="match status" value="1"/>
</dbReference>
<evidence type="ECO:0000256" key="5">
    <source>
        <dbReference type="ARBA" id="ARBA00022664"/>
    </source>
</evidence>
<dbReference type="InterPro" id="IPR040992">
    <property type="entry name" value="XRN1_D1"/>
</dbReference>
<dbReference type="Pfam" id="PF17846">
    <property type="entry name" value="XRN_M"/>
    <property type="match status" value="1"/>
</dbReference>
<dbReference type="Gene3D" id="1.25.40.1050">
    <property type="match status" value="1"/>
</dbReference>
<feature type="domain" description="5'-3' exoribonuclease 1 D1" evidence="17">
    <location>
        <begin position="632"/>
        <end position="811"/>
    </location>
</feature>
<evidence type="ECO:0000259" key="15">
    <source>
        <dbReference type="Pfam" id="PF17846"/>
    </source>
</evidence>
<organism evidence="19 20">
    <name type="scientific">Aphis glycines</name>
    <name type="common">Soybean aphid</name>
    <dbReference type="NCBI Taxonomy" id="307491"/>
    <lineage>
        <taxon>Eukaryota</taxon>
        <taxon>Metazoa</taxon>
        <taxon>Ecdysozoa</taxon>
        <taxon>Arthropoda</taxon>
        <taxon>Hexapoda</taxon>
        <taxon>Insecta</taxon>
        <taxon>Pterygota</taxon>
        <taxon>Neoptera</taxon>
        <taxon>Paraneoptera</taxon>
        <taxon>Hemiptera</taxon>
        <taxon>Sternorrhyncha</taxon>
        <taxon>Aphidomorpha</taxon>
        <taxon>Aphidoidea</taxon>
        <taxon>Aphididae</taxon>
        <taxon>Aphidini</taxon>
        <taxon>Aphis</taxon>
        <taxon>Aphis</taxon>
    </lineage>
</organism>
<dbReference type="InterPro" id="IPR047008">
    <property type="entry name" value="XRN1_SH3_sf"/>
</dbReference>
<evidence type="ECO:0000313" key="20">
    <source>
        <dbReference type="Proteomes" id="UP000475862"/>
    </source>
</evidence>
<feature type="domain" description="Xrn1 helical" evidence="15">
    <location>
        <begin position="272"/>
        <end position="616"/>
    </location>
</feature>
<evidence type="ECO:0000256" key="11">
    <source>
        <dbReference type="ARBA" id="ARBA00023242"/>
    </source>
</evidence>
<keyword evidence="5" id="KW-0507">mRNA processing</keyword>
<comment type="similarity">
    <text evidence="12">Belongs to the 5'-3' exonuclease family.</text>
</comment>
<gene>
    <name evidence="19" type="ORF">AGLY_004577</name>
</gene>
<evidence type="ECO:0000256" key="8">
    <source>
        <dbReference type="ARBA" id="ARBA00022839"/>
    </source>
</evidence>
<dbReference type="InterPro" id="IPR004859">
    <property type="entry name" value="Xrn1_N"/>
</dbReference>
<keyword evidence="20" id="KW-1185">Reference proteome</keyword>
<dbReference type="InterPro" id="IPR041412">
    <property type="entry name" value="Xrn1_helical"/>
</dbReference>
<keyword evidence="6" id="KW-0540">Nuclease</keyword>
<evidence type="ECO:0000256" key="1">
    <source>
        <dbReference type="ARBA" id="ARBA00004123"/>
    </source>
</evidence>
<protein>
    <recommendedName>
        <fullName evidence="2">5'-3' exoribonuclease 2</fullName>
    </recommendedName>
</protein>
<keyword evidence="11" id="KW-0539">Nucleus</keyword>
<dbReference type="Gene3D" id="3.40.50.12390">
    <property type="match status" value="2"/>
</dbReference>
<evidence type="ECO:0000256" key="12">
    <source>
        <dbReference type="ARBA" id="ARBA00038299"/>
    </source>
</evidence>
<keyword evidence="4" id="KW-0698">rRNA processing</keyword>
<feature type="domain" description="5'-3' exoribonuclease 1 SH3-like" evidence="16">
    <location>
        <begin position="1075"/>
        <end position="1144"/>
    </location>
</feature>
<dbReference type="Gene3D" id="2.30.30.750">
    <property type="match status" value="1"/>
</dbReference>